<keyword evidence="11" id="KW-1185">Reference proteome</keyword>
<dbReference type="GO" id="GO:0005634">
    <property type="term" value="C:nucleus"/>
    <property type="evidence" value="ECO:0007669"/>
    <property type="project" value="UniProtKB-SubCell"/>
</dbReference>
<dbReference type="PANTHER" id="PTHR12172">
    <property type="entry name" value="CELL CYCLE CHECKPOINT PROTEIN RAD17"/>
    <property type="match status" value="1"/>
</dbReference>
<evidence type="ECO:0000256" key="7">
    <source>
        <dbReference type="ARBA" id="ARBA00023306"/>
    </source>
</evidence>
<evidence type="ECO:0000256" key="8">
    <source>
        <dbReference type="SAM" id="MobiDB-lite"/>
    </source>
</evidence>
<feature type="region of interest" description="Disordered" evidence="8">
    <location>
        <begin position="801"/>
        <end position="824"/>
    </location>
</feature>
<dbReference type="GO" id="GO:0006974">
    <property type="term" value="P:DNA damage response"/>
    <property type="evidence" value="ECO:0007669"/>
    <property type="project" value="UniProtKB-KW"/>
</dbReference>
<name>A0ABD0UP17_DENTH</name>
<dbReference type="InterPro" id="IPR027417">
    <property type="entry name" value="P-loop_NTPase"/>
</dbReference>
<evidence type="ECO:0000256" key="6">
    <source>
        <dbReference type="ARBA" id="ARBA00023242"/>
    </source>
</evidence>
<dbReference type="Pfam" id="PF00004">
    <property type="entry name" value="AAA"/>
    <property type="match status" value="1"/>
</dbReference>
<evidence type="ECO:0000313" key="10">
    <source>
        <dbReference type="EMBL" id="KAL0912157.1"/>
    </source>
</evidence>
<keyword evidence="6" id="KW-0539">Nucleus</keyword>
<keyword evidence="4" id="KW-0227">DNA damage</keyword>
<dbReference type="InterPro" id="IPR003593">
    <property type="entry name" value="AAA+_ATPase"/>
</dbReference>
<accession>A0ABD0UP17</accession>
<comment type="similarity">
    <text evidence="2">Belongs to the rad17/RAD24 family.</text>
</comment>
<dbReference type="Gene3D" id="3.40.50.300">
    <property type="entry name" value="P-loop containing nucleotide triphosphate hydrolases"/>
    <property type="match status" value="1"/>
</dbReference>
<evidence type="ECO:0000256" key="3">
    <source>
        <dbReference type="ARBA" id="ARBA00022741"/>
    </source>
</evidence>
<feature type="compositionally biased region" description="Polar residues" evidence="8">
    <location>
        <begin position="100"/>
        <end position="114"/>
    </location>
</feature>
<feature type="compositionally biased region" description="Acidic residues" evidence="8">
    <location>
        <begin position="402"/>
        <end position="413"/>
    </location>
</feature>
<keyword evidence="3" id="KW-0547">Nucleotide-binding</keyword>
<feature type="compositionally biased region" description="Polar residues" evidence="8">
    <location>
        <begin position="804"/>
        <end position="824"/>
    </location>
</feature>
<evidence type="ECO:0000256" key="5">
    <source>
        <dbReference type="ARBA" id="ARBA00022840"/>
    </source>
</evidence>
<dbReference type="Gene3D" id="1.10.8.60">
    <property type="match status" value="1"/>
</dbReference>
<evidence type="ECO:0000313" key="11">
    <source>
        <dbReference type="Proteomes" id="UP001552299"/>
    </source>
</evidence>
<comment type="subcellular location">
    <subcellularLocation>
        <location evidence="1">Nucleus</location>
    </subcellularLocation>
</comment>
<feature type="compositionally biased region" description="Polar residues" evidence="8">
    <location>
        <begin position="19"/>
        <end position="30"/>
    </location>
</feature>
<protein>
    <recommendedName>
        <fullName evidence="9">AAA+ ATPase domain-containing protein</fullName>
    </recommendedName>
</protein>
<dbReference type="Proteomes" id="UP001552299">
    <property type="component" value="Unassembled WGS sequence"/>
</dbReference>
<dbReference type="SMART" id="SM00382">
    <property type="entry name" value="AAA"/>
    <property type="match status" value="1"/>
</dbReference>
<evidence type="ECO:0000256" key="1">
    <source>
        <dbReference type="ARBA" id="ARBA00004123"/>
    </source>
</evidence>
<keyword evidence="7" id="KW-0131">Cell cycle</keyword>
<organism evidence="10 11">
    <name type="scientific">Dendrobium thyrsiflorum</name>
    <name type="common">Pinecone-like raceme dendrobium</name>
    <name type="synonym">Orchid</name>
    <dbReference type="NCBI Taxonomy" id="117978"/>
    <lineage>
        <taxon>Eukaryota</taxon>
        <taxon>Viridiplantae</taxon>
        <taxon>Streptophyta</taxon>
        <taxon>Embryophyta</taxon>
        <taxon>Tracheophyta</taxon>
        <taxon>Spermatophyta</taxon>
        <taxon>Magnoliopsida</taxon>
        <taxon>Liliopsida</taxon>
        <taxon>Asparagales</taxon>
        <taxon>Orchidaceae</taxon>
        <taxon>Epidendroideae</taxon>
        <taxon>Malaxideae</taxon>
        <taxon>Dendrobiinae</taxon>
        <taxon>Dendrobium</taxon>
    </lineage>
</organism>
<dbReference type="AlphaFoldDB" id="A0ABD0UP17"/>
<evidence type="ECO:0000259" key="9">
    <source>
        <dbReference type="SMART" id="SM00382"/>
    </source>
</evidence>
<reference evidence="10 11" key="1">
    <citation type="journal article" date="2024" name="Plant Biotechnol. J.">
        <title>Dendrobium thyrsiflorum genome and its molecular insights into genes involved in important horticultural traits.</title>
        <authorList>
            <person name="Chen B."/>
            <person name="Wang J.Y."/>
            <person name="Zheng P.J."/>
            <person name="Li K.L."/>
            <person name="Liang Y.M."/>
            <person name="Chen X.F."/>
            <person name="Zhang C."/>
            <person name="Zhao X."/>
            <person name="He X."/>
            <person name="Zhang G.Q."/>
            <person name="Liu Z.J."/>
            <person name="Xu Q."/>
        </authorList>
    </citation>
    <scope>NUCLEOTIDE SEQUENCE [LARGE SCALE GENOMIC DNA]</scope>
    <source>
        <strain evidence="10">GZMU011</strain>
    </source>
</reference>
<dbReference type="InterPro" id="IPR004582">
    <property type="entry name" value="Checkpoint_prot_Rad17_Rad24"/>
</dbReference>
<feature type="domain" description="AAA+ ATPase" evidence="9">
    <location>
        <begin position="423"/>
        <end position="598"/>
    </location>
</feature>
<feature type="compositionally biased region" description="Acidic residues" evidence="8">
    <location>
        <begin position="73"/>
        <end position="85"/>
    </location>
</feature>
<proteinExistence type="inferred from homology"/>
<dbReference type="EMBL" id="JANQDX010000014">
    <property type="protein sequence ID" value="KAL0912157.1"/>
    <property type="molecule type" value="Genomic_DNA"/>
</dbReference>
<feature type="compositionally biased region" description="Basic residues" evidence="8">
    <location>
        <begin position="90"/>
        <end position="99"/>
    </location>
</feature>
<sequence>MDGSGQYQVATNRPRRSVQSKLSFCVSSQGCGPRTVATPQPDAVADDGGSNSERRHKKGERKRNEKLKSQDGVPEEPADNGEEAQELSVHRRKSGRNLKNKQSGGETPVKNRTPTKFGHPETSSKRRISNGKSDNVKDSNDESQPFCDLWSEAKKAAEENVRLSAGKQTHPFFSICRAAKRSSDIKNLEKSENRSWLGLEGEYCFSFPPFHVVDSVQDDVAVPNWENWKFLETSLPKLDGYCSMKISSAIEVSTKSLVLEAACGKDPKLDNLLVDEKMNGTYKTTSSSTCPSELLSKEQLTSPSEMVHVGWNFSLSSAHGSIADDQDQDKLNNARLASYSKRGICCTDCSLWTEKYRPEISLEVCGNVESVKLLSEWLKSWQERVVQNIQNGNHRNHRTIEDSEDSSYDHESDMDELDCGDSQKNVLLITGPIGSGKSAAIYACAREQGFKVIEVNASSLRNGAFMRQTFGEGVDSLGLTHWLAEDQTNQQSKDIQDLQSCMPVIAENGFAADSVNMDSSLFSMENVSEKSSHFHIANKTLFLFEEVDVVFDEDHGFISTILKLAETTKRPIILTSNTKQPVLPNLLDRVVLDFKAPSYSELLNHASMVCAFEKLHVSHSLLGHIIKACVGDIRRILLLLQFWCQGFRDITEKTIQCTKSPVPFDIDAVHLAIPRVIPWDLRCELSERVEEEISKAVSALEENSIVNGLWQHNVTAIVQSRKKGKLRKQSVIGRLQFSDHMNHLEDHLYDSDSPSKCFQRVAKQKRCVVLSSESDDGLSSDEVKLKDISVNQKLYSDELKNEDTSTQANGNNIPAITTPPTSRSQELYRASQLDQMDESRNALVFQNFFDISEVASTSHVCETSRIQDVDTCISESSFISGIETNMNFKLISQEVSNNSGFTSLYDLNISPLIQPRFDLNSADGDGSELSKFLENHVGTAVVPIELLQRNQEIGCFQNEEEHRPSQCQLVDDCSHPDFSAQSMPRDSTACSHEVASISNTWRRLRSCHHENLKLLPSNSKDVSLVASLTSGLANLISEADIMFSSCNPIIYDNFEPTSTHCVEPDSFSWYDEQVEIGSTFAQHGLCFYTMKFAAVGSCLGCNNTSDLAQEILAASTGCTSLGKLLTQESITGQNSCFKYSNAKAPPSLISNRRESATDLYSAILPIVPARLSMVLKGVAFHEYLSFLGQISRFECSRLAESLVDKQKKRSRTRMHYLSSGAHQLSSEQAELLAQRTCFTRSSSI</sequence>
<gene>
    <name evidence="10" type="ORF">M5K25_018113</name>
</gene>
<evidence type="ECO:0000256" key="4">
    <source>
        <dbReference type="ARBA" id="ARBA00022763"/>
    </source>
</evidence>
<dbReference type="SUPFAM" id="SSF52540">
    <property type="entry name" value="P-loop containing nucleoside triphosphate hydrolases"/>
    <property type="match status" value="1"/>
</dbReference>
<dbReference type="InterPro" id="IPR003959">
    <property type="entry name" value="ATPase_AAA_core"/>
</dbReference>
<dbReference type="GO" id="GO:0005524">
    <property type="term" value="F:ATP binding"/>
    <property type="evidence" value="ECO:0007669"/>
    <property type="project" value="UniProtKB-KW"/>
</dbReference>
<keyword evidence="5" id="KW-0067">ATP-binding</keyword>
<feature type="region of interest" description="Disordered" evidence="8">
    <location>
        <begin position="1"/>
        <end position="143"/>
    </location>
</feature>
<comment type="caution">
    <text evidence="10">The sequence shown here is derived from an EMBL/GenBank/DDBJ whole genome shotgun (WGS) entry which is preliminary data.</text>
</comment>
<feature type="compositionally biased region" description="Polar residues" evidence="8">
    <location>
        <begin position="1"/>
        <end position="12"/>
    </location>
</feature>
<evidence type="ECO:0000256" key="2">
    <source>
        <dbReference type="ARBA" id="ARBA00006168"/>
    </source>
</evidence>
<dbReference type="PANTHER" id="PTHR12172:SF1">
    <property type="entry name" value="P-LOOP CONTAINING NUCLEOSIDE TRIPHOSPHATE HYDROLASES SUPERFAMILY PROTEIN"/>
    <property type="match status" value="1"/>
</dbReference>
<feature type="region of interest" description="Disordered" evidence="8">
    <location>
        <begin position="393"/>
        <end position="413"/>
    </location>
</feature>